<evidence type="ECO:0000259" key="6">
    <source>
        <dbReference type="Pfam" id="PF25975"/>
    </source>
</evidence>
<dbReference type="NCBIfam" id="TIGR01730">
    <property type="entry name" value="RND_mfp"/>
    <property type="match status" value="1"/>
</dbReference>
<dbReference type="InterPro" id="IPR058649">
    <property type="entry name" value="CzcB_C"/>
</dbReference>
<evidence type="ECO:0000313" key="8">
    <source>
        <dbReference type="Proteomes" id="UP000730618"/>
    </source>
</evidence>
<name>A0ABM8VES5_9BACL</name>
<sequence>MRKQRQRRKTAVYRNIKTVAVLGISLSVIVGCSAIRVFQPEKEALAQEQQLKSIKTLKLTKLKIGESPEQSAEFVASLQFDVLAQTDGIVEEVLKKRGDSVKEGDVIVRLFSRDAKFEREKLALAVKKAEDAISSARSEKEMGRTELLNSIKKAEQGILELTRTRNKTLNDYEAGVAKKLQVQQAENQLANAQLDIQFLKQKLKVLETTDSLTPLQTQLKEAQLSLQQFDELASGLEVKAPADGILTELLLDKGMPAGKGGKIGLIQRIDPVKIKAQLSEQAARLVRGKNELTYYLPGTTEKAKANVSFLSSVIDPQTKGYELSLEVPNRDLKFKPGMKTRVQLTTEDEQIVLSVPVASILKKGDENFVFVAVNDTVERRKVELGRISDDELSQEVLSGVREGEMLVTSDPNQLKDKEKVQLATAGNQVKK</sequence>
<evidence type="ECO:0000313" key="7">
    <source>
        <dbReference type="EMBL" id="CAG7632466.1"/>
    </source>
</evidence>
<dbReference type="InterPro" id="IPR051909">
    <property type="entry name" value="MFP_Cation_Efflux"/>
</dbReference>
<feature type="region of interest" description="Disordered" evidence="4">
    <location>
        <begin position="409"/>
        <end position="431"/>
    </location>
</feature>
<keyword evidence="3" id="KW-0175">Coiled coil</keyword>
<evidence type="ECO:0000256" key="3">
    <source>
        <dbReference type="SAM" id="Coils"/>
    </source>
</evidence>
<keyword evidence="2" id="KW-0813">Transport</keyword>
<keyword evidence="8" id="KW-1185">Reference proteome</keyword>
<evidence type="ECO:0008006" key="9">
    <source>
        <dbReference type="Google" id="ProtNLM"/>
    </source>
</evidence>
<dbReference type="PANTHER" id="PTHR30097:SF4">
    <property type="entry name" value="SLR6042 PROTEIN"/>
    <property type="match status" value="1"/>
</dbReference>
<proteinExistence type="inferred from homology"/>
<reference evidence="7 8" key="1">
    <citation type="submission" date="2021-06" db="EMBL/GenBank/DDBJ databases">
        <authorList>
            <person name="Criscuolo A."/>
        </authorList>
    </citation>
    <scope>NUCLEOTIDE SEQUENCE [LARGE SCALE GENOMIC DNA]</scope>
    <source>
        <strain evidence="8">CIP 111802</strain>
    </source>
</reference>
<organism evidence="7 8">
    <name type="scientific">Paenibacillus allorhizosphaerae</name>
    <dbReference type="NCBI Taxonomy" id="2849866"/>
    <lineage>
        <taxon>Bacteria</taxon>
        <taxon>Bacillati</taxon>
        <taxon>Bacillota</taxon>
        <taxon>Bacilli</taxon>
        <taxon>Bacillales</taxon>
        <taxon>Paenibacillaceae</taxon>
        <taxon>Paenibacillus</taxon>
    </lineage>
</organism>
<comment type="caution">
    <text evidence="7">The sequence shown here is derived from an EMBL/GenBank/DDBJ whole genome shotgun (WGS) entry which is preliminary data.</text>
</comment>
<dbReference type="PANTHER" id="PTHR30097">
    <property type="entry name" value="CATION EFFLUX SYSTEM PROTEIN CUSB"/>
    <property type="match status" value="1"/>
</dbReference>
<dbReference type="EMBL" id="CAJVCE010000004">
    <property type="protein sequence ID" value="CAG7632466.1"/>
    <property type="molecule type" value="Genomic_DNA"/>
</dbReference>
<accession>A0ABM8VES5</accession>
<dbReference type="InterPro" id="IPR058792">
    <property type="entry name" value="Beta-barrel_RND_2"/>
</dbReference>
<dbReference type="PROSITE" id="PS51257">
    <property type="entry name" value="PROKAR_LIPOPROTEIN"/>
    <property type="match status" value="1"/>
</dbReference>
<dbReference type="InterPro" id="IPR006143">
    <property type="entry name" value="RND_pump_MFP"/>
</dbReference>
<protein>
    <recommendedName>
        <fullName evidence="9">Efflux RND transporter periplasmic adaptor subunit</fullName>
    </recommendedName>
</protein>
<feature type="domain" description="CzcB-like C-terminal circularly permuted SH3-like" evidence="6">
    <location>
        <begin position="354"/>
        <end position="409"/>
    </location>
</feature>
<dbReference type="Proteomes" id="UP000730618">
    <property type="component" value="Unassembled WGS sequence"/>
</dbReference>
<dbReference type="Pfam" id="PF25975">
    <property type="entry name" value="CzcB_C"/>
    <property type="match status" value="1"/>
</dbReference>
<gene>
    <name evidence="7" type="ORF">PAECIP111802_01848</name>
</gene>
<feature type="coiled-coil region" evidence="3">
    <location>
        <begin position="182"/>
        <end position="209"/>
    </location>
</feature>
<dbReference type="Pfam" id="PF25954">
    <property type="entry name" value="Beta-barrel_RND_2"/>
    <property type="match status" value="1"/>
</dbReference>
<feature type="domain" description="CusB-like beta-barrel" evidence="5">
    <location>
        <begin position="274"/>
        <end position="347"/>
    </location>
</feature>
<evidence type="ECO:0000256" key="4">
    <source>
        <dbReference type="SAM" id="MobiDB-lite"/>
    </source>
</evidence>
<dbReference type="RefSeq" id="WP_218098182.1">
    <property type="nucleotide sequence ID" value="NZ_CAJVCE010000004.1"/>
</dbReference>
<evidence type="ECO:0000256" key="1">
    <source>
        <dbReference type="ARBA" id="ARBA00009477"/>
    </source>
</evidence>
<comment type="similarity">
    <text evidence="1">Belongs to the membrane fusion protein (MFP) (TC 8.A.1) family.</text>
</comment>
<evidence type="ECO:0000256" key="2">
    <source>
        <dbReference type="ARBA" id="ARBA00022448"/>
    </source>
</evidence>
<evidence type="ECO:0000259" key="5">
    <source>
        <dbReference type="Pfam" id="PF25954"/>
    </source>
</evidence>